<feature type="region of interest" description="Disordered" evidence="1">
    <location>
        <begin position="437"/>
        <end position="464"/>
    </location>
</feature>
<name>A0A067R8H8_ZOONE</name>
<reference evidence="2 3" key="1">
    <citation type="journal article" date="2014" name="Nat. Commun.">
        <title>Molecular traces of alternative social organization in a termite genome.</title>
        <authorList>
            <person name="Terrapon N."/>
            <person name="Li C."/>
            <person name="Robertson H.M."/>
            <person name="Ji L."/>
            <person name="Meng X."/>
            <person name="Booth W."/>
            <person name="Chen Z."/>
            <person name="Childers C.P."/>
            <person name="Glastad K.M."/>
            <person name="Gokhale K."/>
            <person name="Gowin J."/>
            <person name="Gronenberg W."/>
            <person name="Hermansen R.A."/>
            <person name="Hu H."/>
            <person name="Hunt B.G."/>
            <person name="Huylmans A.K."/>
            <person name="Khalil S.M."/>
            <person name="Mitchell R.D."/>
            <person name="Munoz-Torres M.C."/>
            <person name="Mustard J.A."/>
            <person name="Pan H."/>
            <person name="Reese J.T."/>
            <person name="Scharf M.E."/>
            <person name="Sun F."/>
            <person name="Vogel H."/>
            <person name="Xiao J."/>
            <person name="Yang W."/>
            <person name="Yang Z."/>
            <person name="Yang Z."/>
            <person name="Zhou J."/>
            <person name="Zhu J."/>
            <person name="Brent C.S."/>
            <person name="Elsik C.G."/>
            <person name="Goodisman M.A."/>
            <person name="Liberles D.A."/>
            <person name="Roe R.M."/>
            <person name="Vargo E.L."/>
            <person name="Vilcinskas A."/>
            <person name="Wang J."/>
            <person name="Bornberg-Bauer E."/>
            <person name="Korb J."/>
            <person name="Zhang G."/>
            <person name="Liebig J."/>
        </authorList>
    </citation>
    <scope>NUCLEOTIDE SEQUENCE [LARGE SCALE GENOMIC DNA]</scope>
    <source>
        <tissue evidence="2">Whole organism</tissue>
    </source>
</reference>
<feature type="region of interest" description="Disordered" evidence="1">
    <location>
        <begin position="365"/>
        <end position="423"/>
    </location>
</feature>
<feature type="region of interest" description="Disordered" evidence="1">
    <location>
        <begin position="304"/>
        <end position="334"/>
    </location>
</feature>
<dbReference type="InParanoid" id="A0A067R8H8"/>
<dbReference type="EMBL" id="KK852669">
    <property type="protein sequence ID" value="KDR18861.1"/>
    <property type="molecule type" value="Genomic_DNA"/>
</dbReference>
<dbReference type="STRING" id="136037.A0A067R8H8"/>
<dbReference type="AlphaFoldDB" id="A0A067R8H8"/>
<feature type="region of interest" description="Disordered" evidence="1">
    <location>
        <begin position="41"/>
        <end position="107"/>
    </location>
</feature>
<evidence type="ECO:0000313" key="2">
    <source>
        <dbReference type="EMBL" id="KDR18861.1"/>
    </source>
</evidence>
<evidence type="ECO:0000313" key="3">
    <source>
        <dbReference type="Proteomes" id="UP000027135"/>
    </source>
</evidence>
<gene>
    <name evidence="2" type="ORF">L798_07307</name>
</gene>
<keyword evidence="3" id="KW-1185">Reference proteome</keyword>
<evidence type="ECO:0000256" key="1">
    <source>
        <dbReference type="SAM" id="MobiDB-lite"/>
    </source>
</evidence>
<organism evidence="2 3">
    <name type="scientific">Zootermopsis nevadensis</name>
    <name type="common">Dampwood termite</name>
    <dbReference type="NCBI Taxonomy" id="136037"/>
    <lineage>
        <taxon>Eukaryota</taxon>
        <taxon>Metazoa</taxon>
        <taxon>Ecdysozoa</taxon>
        <taxon>Arthropoda</taxon>
        <taxon>Hexapoda</taxon>
        <taxon>Insecta</taxon>
        <taxon>Pterygota</taxon>
        <taxon>Neoptera</taxon>
        <taxon>Polyneoptera</taxon>
        <taxon>Dictyoptera</taxon>
        <taxon>Blattodea</taxon>
        <taxon>Blattoidea</taxon>
        <taxon>Termitoidae</taxon>
        <taxon>Termopsidae</taxon>
        <taxon>Zootermopsis</taxon>
    </lineage>
</organism>
<sequence>MFLLPRIYSTIPTVYIERLLLSFLQRQALADLLLRLPEPSVQRKRRRRHEDEQRSAGSAPGVSRDAGPYAEDSRLEDSSAGRGVMMPSRLFGRRGKEENESPAFGERGFKRATVGAAGRRAFGTWGGKRAAEFHSWGGKTSSEEQSALAVVSSKRRRPAFNHWGGKRDSASNALADKRDIFGLSVSDEPSLRTWGSNSAPPFSEPSPQKDAVLRSLCNEHPAFSILSSNYEPKPALIALGCKRAFASWGGKREARGPPPSAWGSKGSSDGDARDTRSFLSWGGKRNFIAGGMKEGAEELGKRRFSSWGGKRGTMRTGEIGPGDEGEQSSARISSPEGYRQLLEGFGRKMGLPHEYNEIAEDPEEIEAGENTQRSEPHEEFQQQLGGQSAITKRSEAKARVGKSLFRPWGGKRDHVLPPPPFSPPALGGFRLLSDLFKEEGHARSKTPGSREWGPSPAGEVKDRI</sequence>
<accession>A0A067R8H8</accession>
<feature type="compositionally biased region" description="Polar residues" evidence="1">
    <location>
        <begin position="381"/>
        <end position="391"/>
    </location>
</feature>
<protein>
    <submittedName>
        <fullName evidence="2">Uncharacterized protein</fullName>
    </submittedName>
</protein>
<feature type="region of interest" description="Disordered" evidence="1">
    <location>
        <begin position="249"/>
        <end position="275"/>
    </location>
</feature>
<proteinExistence type="predicted"/>
<dbReference type="Proteomes" id="UP000027135">
    <property type="component" value="Unassembled WGS sequence"/>
</dbReference>